<dbReference type="InterPro" id="IPR000829">
    <property type="entry name" value="DAGK"/>
</dbReference>
<evidence type="ECO:0000256" key="15">
    <source>
        <dbReference type="PIRSR" id="PIRSR600829-1"/>
    </source>
</evidence>
<comment type="similarity">
    <text evidence="2">Belongs to the bacterial diacylglycerol kinase family.</text>
</comment>
<proteinExistence type="inferred from homology"/>
<dbReference type="GO" id="GO:0005886">
    <property type="term" value="C:plasma membrane"/>
    <property type="evidence" value="ECO:0007669"/>
    <property type="project" value="UniProtKB-SubCell"/>
</dbReference>
<evidence type="ECO:0000256" key="11">
    <source>
        <dbReference type="ARBA" id="ARBA00023098"/>
    </source>
</evidence>
<keyword evidence="13" id="KW-0594">Phospholipid biosynthesis</keyword>
<evidence type="ECO:0000256" key="13">
    <source>
        <dbReference type="ARBA" id="ARBA00023209"/>
    </source>
</evidence>
<keyword evidence="18" id="KW-0479">Metal-binding</keyword>
<keyword evidence="11" id="KW-0443">Lipid metabolism</keyword>
<feature type="transmembrane region" description="Helical" evidence="19">
    <location>
        <begin position="96"/>
        <end position="116"/>
    </location>
</feature>
<feature type="binding site" evidence="16">
    <location>
        <position position="69"/>
    </location>
    <ligand>
        <name>substrate</name>
    </ligand>
</feature>
<feature type="transmembrane region" description="Helical" evidence="19">
    <location>
        <begin position="33"/>
        <end position="51"/>
    </location>
</feature>
<dbReference type="PANTHER" id="PTHR34299">
    <property type="entry name" value="DIACYLGLYCEROL KINASE"/>
    <property type="match status" value="1"/>
</dbReference>
<feature type="transmembrane region" description="Helical" evidence="19">
    <location>
        <begin position="57"/>
        <end position="75"/>
    </location>
</feature>
<keyword evidence="7 17" id="KW-0547">Nucleotide-binding</keyword>
<comment type="caution">
    <text evidence="20">The sequence shown here is derived from an EMBL/GenBank/DDBJ whole genome shotgun (WGS) entry which is preliminary data.</text>
</comment>
<feature type="binding site" evidence="17">
    <location>
        <position position="16"/>
    </location>
    <ligand>
        <name>ATP</name>
        <dbReference type="ChEBI" id="CHEBI:30616"/>
    </ligand>
</feature>
<dbReference type="Proteomes" id="UP000321577">
    <property type="component" value="Unassembled WGS sequence"/>
</dbReference>
<protein>
    <recommendedName>
        <fullName evidence="22">Diacylglycerol kinase</fullName>
    </recommendedName>
</protein>
<evidence type="ECO:0000256" key="10">
    <source>
        <dbReference type="ARBA" id="ARBA00022989"/>
    </source>
</evidence>
<feature type="binding site" evidence="17">
    <location>
        <position position="76"/>
    </location>
    <ligand>
        <name>ATP</name>
        <dbReference type="ChEBI" id="CHEBI:30616"/>
    </ligand>
</feature>
<dbReference type="InterPro" id="IPR036945">
    <property type="entry name" value="DAGK_sf"/>
</dbReference>
<gene>
    <name evidence="20" type="ORF">BGE01nite_51220</name>
</gene>
<name>A0A512MHM2_9BACT</name>
<accession>A0A512MHM2</accession>
<evidence type="ECO:0000256" key="9">
    <source>
        <dbReference type="ARBA" id="ARBA00022840"/>
    </source>
</evidence>
<evidence type="ECO:0000256" key="17">
    <source>
        <dbReference type="PIRSR" id="PIRSR600829-3"/>
    </source>
</evidence>
<organism evidence="20 21">
    <name type="scientific">Brevifollis gellanilyticus</name>
    <dbReference type="NCBI Taxonomy" id="748831"/>
    <lineage>
        <taxon>Bacteria</taxon>
        <taxon>Pseudomonadati</taxon>
        <taxon>Verrucomicrobiota</taxon>
        <taxon>Verrucomicrobiia</taxon>
        <taxon>Verrucomicrobiales</taxon>
        <taxon>Verrucomicrobiaceae</taxon>
    </lineage>
</organism>
<evidence type="ECO:0000256" key="4">
    <source>
        <dbReference type="ARBA" id="ARBA00022516"/>
    </source>
</evidence>
<keyword evidence="21" id="KW-1185">Reference proteome</keyword>
<dbReference type="GO" id="GO:0008654">
    <property type="term" value="P:phospholipid biosynthetic process"/>
    <property type="evidence" value="ECO:0007669"/>
    <property type="project" value="UniProtKB-KW"/>
</dbReference>
<dbReference type="GO" id="GO:0046872">
    <property type="term" value="F:metal ion binding"/>
    <property type="evidence" value="ECO:0007669"/>
    <property type="project" value="UniProtKB-KW"/>
</dbReference>
<dbReference type="GO" id="GO:0005524">
    <property type="term" value="F:ATP binding"/>
    <property type="evidence" value="ECO:0007669"/>
    <property type="project" value="UniProtKB-KW"/>
</dbReference>
<evidence type="ECO:0000313" key="21">
    <source>
        <dbReference type="Proteomes" id="UP000321577"/>
    </source>
</evidence>
<keyword evidence="10 19" id="KW-1133">Transmembrane helix</keyword>
<keyword evidence="6 19" id="KW-0812">Transmembrane</keyword>
<evidence type="ECO:0000256" key="12">
    <source>
        <dbReference type="ARBA" id="ARBA00023136"/>
    </source>
</evidence>
<feature type="binding site" evidence="17">
    <location>
        <begin position="94"/>
        <end position="95"/>
    </location>
    <ligand>
        <name>ATP</name>
        <dbReference type="ChEBI" id="CHEBI:30616"/>
    </ligand>
</feature>
<comment type="cofactor">
    <cofactor evidence="18">
        <name>Mg(2+)</name>
        <dbReference type="ChEBI" id="CHEBI:18420"/>
    </cofactor>
    <text evidence="18">Mn(2+), Zn(2+), Cd(2+) and Co(2+) support activity to lesser extents.</text>
</comment>
<keyword evidence="9 17" id="KW-0067">ATP-binding</keyword>
<evidence type="ECO:0000256" key="18">
    <source>
        <dbReference type="PIRSR" id="PIRSR600829-4"/>
    </source>
</evidence>
<dbReference type="GO" id="GO:0016301">
    <property type="term" value="F:kinase activity"/>
    <property type="evidence" value="ECO:0007669"/>
    <property type="project" value="UniProtKB-KW"/>
</dbReference>
<keyword evidence="3" id="KW-1003">Cell membrane</keyword>
<keyword evidence="18" id="KW-0460">Magnesium</keyword>
<keyword evidence="8" id="KW-0418">Kinase</keyword>
<dbReference type="Gene3D" id="1.10.287.3610">
    <property type="match status" value="1"/>
</dbReference>
<evidence type="ECO:0008006" key="22">
    <source>
        <dbReference type="Google" id="ProtNLM"/>
    </source>
</evidence>
<dbReference type="EMBL" id="BKAG01000060">
    <property type="protein sequence ID" value="GEP45831.1"/>
    <property type="molecule type" value="Genomic_DNA"/>
</dbReference>
<dbReference type="CDD" id="cd14265">
    <property type="entry name" value="UDPK_IM_like"/>
    <property type="match status" value="1"/>
</dbReference>
<dbReference type="AlphaFoldDB" id="A0A512MHM2"/>
<dbReference type="PANTHER" id="PTHR34299:SF1">
    <property type="entry name" value="DIACYLGLYCEROL KINASE"/>
    <property type="match status" value="1"/>
</dbReference>
<evidence type="ECO:0000256" key="14">
    <source>
        <dbReference type="ARBA" id="ARBA00023264"/>
    </source>
</evidence>
<evidence type="ECO:0000256" key="16">
    <source>
        <dbReference type="PIRSR" id="PIRSR600829-2"/>
    </source>
</evidence>
<evidence type="ECO:0000313" key="20">
    <source>
        <dbReference type="EMBL" id="GEP45831.1"/>
    </source>
</evidence>
<sequence length="117" mass="12788">MEWLMWLKGLFRSFRYAFAGIAWALSSQRNLRIHAVATLVAVGLGFVQGIAAWEWCAVLFCVALVWGAELLNSALEVLCDRVTTQEDPHIRRAKDAAAGAVLVCAIISVVVAAIVFL</sequence>
<evidence type="ECO:0000256" key="6">
    <source>
        <dbReference type="ARBA" id="ARBA00022692"/>
    </source>
</evidence>
<evidence type="ECO:0000256" key="8">
    <source>
        <dbReference type="ARBA" id="ARBA00022777"/>
    </source>
</evidence>
<evidence type="ECO:0000256" key="7">
    <source>
        <dbReference type="ARBA" id="ARBA00022741"/>
    </source>
</evidence>
<evidence type="ECO:0000256" key="1">
    <source>
        <dbReference type="ARBA" id="ARBA00004651"/>
    </source>
</evidence>
<dbReference type="Pfam" id="PF01219">
    <property type="entry name" value="DAGK_prokar"/>
    <property type="match status" value="1"/>
</dbReference>
<evidence type="ECO:0000256" key="19">
    <source>
        <dbReference type="SAM" id="Phobius"/>
    </source>
</evidence>
<dbReference type="OrthoDB" id="195462at2"/>
<keyword evidence="14" id="KW-1208">Phospholipid metabolism</keyword>
<dbReference type="InterPro" id="IPR033717">
    <property type="entry name" value="UDPK"/>
</dbReference>
<feature type="binding site" evidence="18">
    <location>
        <position position="76"/>
    </location>
    <ligand>
        <name>a divalent metal cation</name>
        <dbReference type="ChEBI" id="CHEBI:60240"/>
    </ligand>
</feature>
<comment type="subcellular location">
    <subcellularLocation>
        <location evidence="1">Cell membrane</location>
        <topology evidence="1">Multi-pass membrane protein</topology>
    </subcellularLocation>
</comment>
<evidence type="ECO:0000256" key="2">
    <source>
        <dbReference type="ARBA" id="ARBA00005967"/>
    </source>
</evidence>
<evidence type="ECO:0000256" key="5">
    <source>
        <dbReference type="ARBA" id="ARBA00022679"/>
    </source>
</evidence>
<keyword evidence="5" id="KW-0808">Transferase</keyword>
<reference evidence="20 21" key="1">
    <citation type="submission" date="2019-07" db="EMBL/GenBank/DDBJ databases">
        <title>Whole genome shotgun sequence of Brevifollis gellanilyticus NBRC 108608.</title>
        <authorList>
            <person name="Hosoyama A."/>
            <person name="Uohara A."/>
            <person name="Ohji S."/>
            <person name="Ichikawa N."/>
        </authorList>
    </citation>
    <scope>NUCLEOTIDE SEQUENCE [LARGE SCALE GENOMIC DNA]</scope>
    <source>
        <strain evidence="20 21">NBRC 108608</strain>
    </source>
</reference>
<evidence type="ECO:0000256" key="3">
    <source>
        <dbReference type="ARBA" id="ARBA00022475"/>
    </source>
</evidence>
<keyword evidence="12 19" id="KW-0472">Membrane</keyword>
<keyword evidence="4" id="KW-0444">Lipid biosynthesis</keyword>
<feature type="active site" description="Proton acceptor" evidence="15">
    <location>
        <position position="69"/>
    </location>
</feature>